<dbReference type="EMBL" id="CBTN010000007">
    <property type="protein sequence ID" value="CDH50756.1"/>
    <property type="molecule type" value="Genomic_DNA"/>
</dbReference>
<keyword evidence="1" id="KW-0812">Transmembrane</keyword>
<sequence length="76" mass="8633">MFFDPWSLLLPYHVIGSDNRQQSLLSHRHQAENVGGVMVSWYWNLGTFCLRVLVMHTIALVLPHSGVIFSGVIVIK</sequence>
<dbReference type="Proteomes" id="UP000027586">
    <property type="component" value="Unassembled WGS sequence"/>
</dbReference>
<keyword evidence="3" id="KW-1185">Reference proteome</keyword>
<dbReference type="AlphaFoldDB" id="A0A068RP57"/>
<proteinExistence type="predicted"/>
<organism evidence="2 3">
    <name type="scientific">Lichtheimia corymbifera JMRC:FSU:9682</name>
    <dbReference type="NCBI Taxonomy" id="1263082"/>
    <lineage>
        <taxon>Eukaryota</taxon>
        <taxon>Fungi</taxon>
        <taxon>Fungi incertae sedis</taxon>
        <taxon>Mucoromycota</taxon>
        <taxon>Mucoromycotina</taxon>
        <taxon>Mucoromycetes</taxon>
        <taxon>Mucorales</taxon>
        <taxon>Lichtheimiaceae</taxon>
        <taxon>Lichtheimia</taxon>
    </lineage>
</organism>
<name>A0A068RP57_9FUNG</name>
<feature type="transmembrane region" description="Helical" evidence="1">
    <location>
        <begin position="53"/>
        <end position="75"/>
    </location>
</feature>
<comment type="caution">
    <text evidence="2">The sequence shown here is derived from an EMBL/GenBank/DDBJ whole genome shotgun (WGS) entry which is preliminary data.</text>
</comment>
<accession>A0A068RP57</accession>
<gene>
    <name evidence="2" type="ORF">LCOR_02454.1</name>
</gene>
<keyword evidence="1" id="KW-1133">Transmembrane helix</keyword>
<evidence type="ECO:0000313" key="3">
    <source>
        <dbReference type="Proteomes" id="UP000027586"/>
    </source>
</evidence>
<evidence type="ECO:0000313" key="2">
    <source>
        <dbReference type="EMBL" id="CDH50756.1"/>
    </source>
</evidence>
<evidence type="ECO:0000256" key="1">
    <source>
        <dbReference type="SAM" id="Phobius"/>
    </source>
</evidence>
<protein>
    <submittedName>
        <fullName evidence="2">Uncharacterized protein</fullName>
    </submittedName>
</protein>
<dbReference type="VEuPathDB" id="FungiDB:LCOR_02454.1"/>
<reference evidence="2" key="1">
    <citation type="submission" date="2013-08" db="EMBL/GenBank/DDBJ databases">
        <title>Gene expansion shapes genome architecture in the human pathogen Lichtheimia corymbifera: an evolutionary genomics analysis in the ancient terrestrial Mucorales (Mucoromycotina).</title>
        <authorList>
            <person name="Schwartze V.U."/>
            <person name="Winter S."/>
            <person name="Shelest E."/>
            <person name="Marcet-Houben M."/>
            <person name="Horn F."/>
            <person name="Wehner S."/>
            <person name="Hoffmann K."/>
            <person name="Riege K."/>
            <person name="Sammeth M."/>
            <person name="Nowrousian M."/>
            <person name="Valiante V."/>
            <person name="Linde J."/>
            <person name="Jacobsen I.D."/>
            <person name="Marz M."/>
            <person name="Brakhage A.A."/>
            <person name="Gabaldon T."/>
            <person name="Bocker S."/>
            <person name="Voigt K."/>
        </authorList>
    </citation>
    <scope>NUCLEOTIDE SEQUENCE [LARGE SCALE GENOMIC DNA]</scope>
    <source>
        <strain evidence="2">FSU 9682</strain>
    </source>
</reference>
<keyword evidence="1" id="KW-0472">Membrane</keyword>